<dbReference type="SUPFAM" id="SSF48726">
    <property type="entry name" value="Immunoglobulin"/>
    <property type="match status" value="2"/>
</dbReference>
<dbReference type="CDD" id="cd00096">
    <property type="entry name" value="Ig"/>
    <property type="match status" value="1"/>
</dbReference>
<dbReference type="EMBL" id="CAJPVJ010019423">
    <property type="protein sequence ID" value="CAG2177291.1"/>
    <property type="molecule type" value="Genomic_DNA"/>
</dbReference>
<evidence type="ECO:0000313" key="2">
    <source>
        <dbReference type="EMBL" id="CAD7660153.1"/>
    </source>
</evidence>
<keyword evidence="3" id="KW-1185">Reference proteome</keyword>
<dbReference type="InterPro" id="IPR013783">
    <property type="entry name" value="Ig-like_fold"/>
</dbReference>
<dbReference type="PANTHER" id="PTHR23278:SF19">
    <property type="entry name" value="OBSCURIN"/>
    <property type="match status" value="1"/>
</dbReference>
<accession>A0A7R9QVN7</accession>
<proteinExistence type="predicted"/>
<dbReference type="Gene3D" id="2.60.40.10">
    <property type="entry name" value="Immunoglobulins"/>
    <property type="match status" value="2"/>
</dbReference>
<reference evidence="2" key="1">
    <citation type="submission" date="2020-11" db="EMBL/GenBank/DDBJ databases">
        <authorList>
            <person name="Tran Van P."/>
        </authorList>
    </citation>
    <scope>NUCLEOTIDE SEQUENCE</scope>
</reference>
<dbReference type="AlphaFoldDB" id="A0A7R9QVN7"/>
<dbReference type="Proteomes" id="UP000728032">
    <property type="component" value="Unassembled WGS sequence"/>
</dbReference>
<dbReference type="PROSITE" id="PS50835">
    <property type="entry name" value="IG_LIKE"/>
    <property type="match status" value="1"/>
</dbReference>
<evidence type="ECO:0000313" key="3">
    <source>
        <dbReference type="Proteomes" id="UP000728032"/>
    </source>
</evidence>
<organism evidence="2">
    <name type="scientific">Oppiella nova</name>
    <dbReference type="NCBI Taxonomy" id="334625"/>
    <lineage>
        <taxon>Eukaryota</taxon>
        <taxon>Metazoa</taxon>
        <taxon>Ecdysozoa</taxon>
        <taxon>Arthropoda</taxon>
        <taxon>Chelicerata</taxon>
        <taxon>Arachnida</taxon>
        <taxon>Acari</taxon>
        <taxon>Acariformes</taxon>
        <taxon>Sarcoptiformes</taxon>
        <taxon>Oribatida</taxon>
        <taxon>Brachypylina</taxon>
        <taxon>Oppioidea</taxon>
        <taxon>Oppiidae</taxon>
        <taxon>Oppiella</taxon>
    </lineage>
</organism>
<dbReference type="PANTHER" id="PTHR23278">
    <property type="entry name" value="SIDESTEP PROTEIN"/>
    <property type="match status" value="1"/>
</dbReference>
<evidence type="ECO:0000259" key="1">
    <source>
        <dbReference type="PROSITE" id="PS50835"/>
    </source>
</evidence>
<protein>
    <recommendedName>
        <fullName evidence="1">Ig-like domain-containing protein</fullName>
    </recommendedName>
</protein>
<gene>
    <name evidence="2" type="ORF">ONB1V03_LOCUS16723</name>
</gene>
<dbReference type="OrthoDB" id="10006996at2759"/>
<name>A0A7R9QVN7_9ACAR</name>
<sequence length="154" mass="17410">MSGGRAELACNVSLQSADDAITLILWYRADTSGVPIYTVDARHGPLEQAVHTPMSSVFGAGRALFDLSVRPAILRLEPVLDDDGMEYRCRVDYRWGRTMSTFITLIVIGKPAPYVHWYRDNELIDDTYTYGTGNNTAHNELYINKLTRTGHHRY</sequence>
<dbReference type="InterPro" id="IPR036179">
    <property type="entry name" value="Ig-like_dom_sf"/>
</dbReference>
<dbReference type="EMBL" id="OC934248">
    <property type="protein sequence ID" value="CAD7660153.1"/>
    <property type="molecule type" value="Genomic_DNA"/>
</dbReference>
<feature type="domain" description="Ig-like" evidence="1">
    <location>
        <begin position="1"/>
        <end position="100"/>
    </location>
</feature>
<dbReference type="InterPro" id="IPR007110">
    <property type="entry name" value="Ig-like_dom"/>
</dbReference>